<gene>
    <name evidence="1" type="ORF">CVV64_00905</name>
</gene>
<proteinExistence type="predicted"/>
<evidence type="ECO:0008006" key="3">
    <source>
        <dbReference type="Google" id="ProtNLM"/>
    </source>
</evidence>
<accession>A0A2N1PUM1</accession>
<dbReference type="EMBL" id="PGXC01000001">
    <property type="protein sequence ID" value="PKK92006.1"/>
    <property type="molecule type" value="Genomic_DNA"/>
</dbReference>
<organism evidence="1 2">
    <name type="scientific">Candidatus Wallbacteria bacterium HGW-Wallbacteria-1</name>
    <dbReference type="NCBI Taxonomy" id="2013854"/>
    <lineage>
        <taxon>Bacteria</taxon>
        <taxon>Candidatus Walliibacteriota</taxon>
    </lineage>
</organism>
<dbReference type="Proteomes" id="UP000233256">
    <property type="component" value="Unassembled WGS sequence"/>
</dbReference>
<sequence>MSINPCSKCGKLFRMVNSSVCPECSSRKDSGFENIKEYLYSHPNSTITEIAEGTGVDESEVLDFINTGRLIAKGEGAHGCEICGRTLPSNRRICANCSKV</sequence>
<evidence type="ECO:0000313" key="1">
    <source>
        <dbReference type="EMBL" id="PKK92006.1"/>
    </source>
</evidence>
<protein>
    <recommendedName>
        <fullName evidence="3">MerR family transcriptional regulator</fullName>
    </recommendedName>
</protein>
<reference evidence="1 2" key="1">
    <citation type="journal article" date="2017" name="ISME J.">
        <title>Potential for microbial H2 and metal transformations associated with novel bacteria and archaea in deep terrestrial subsurface sediments.</title>
        <authorList>
            <person name="Hernsdorf A.W."/>
            <person name="Amano Y."/>
            <person name="Miyakawa K."/>
            <person name="Ise K."/>
            <person name="Suzuki Y."/>
            <person name="Anantharaman K."/>
            <person name="Probst A."/>
            <person name="Burstein D."/>
            <person name="Thomas B.C."/>
            <person name="Banfield J.F."/>
        </authorList>
    </citation>
    <scope>NUCLEOTIDE SEQUENCE [LARGE SCALE GENOMIC DNA]</scope>
    <source>
        <strain evidence="1">HGW-Wallbacteria-1</strain>
    </source>
</reference>
<comment type="caution">
    <text evidence="1">The sequence shown here is derived from an EMBL/GenBank/DDBJ whole genome shotgun (WGS) entry which is preliminary data.</text>
</comment>
<dbReference type="AlphaFoldDB" id="A0A2N1PUM1"/>
<name>A0A2N1PUM1_9BACT</name>
<evidence type="ECO:0000313" key="2">
    <source>
        <dbReference type="Proteomes" id="UP000233256"/>
    </source>
</evidence>